<feature type="compositionally biased region" description="Polar residues" evidence="1">
    <location>
        <begin position="1"/>
        <end position="17"/>
    </location>
</feature>
<evidence type="ECO:0000256" key="1">
    <source>
        <dbReference type="SAM" id="MobiDB-lite"/>
    </source>
</evidence>
<accession>A0A9K3NCQ9</accession>
<dbReference type="Proteomes" id="UP000215914">
    <property type="component" value="Unassembled WGS sequence"/>
</dbReference>
<dbReference type="AlphaFoldDB" id="A0A9K3NCQ9"/>
<keyword evidence="3" id="KW-1185">Reference proteome</keyword>
<gene>
    <name evidence="2" type="ORF">HanXRQr2_Chr08g0340031</name>
</gene>
<evidence type="ECO:0000313" key="2">
    <source>
        <dbReference type="EMBL" id="KAF5795469.1"/>
    </source>
</evidence>
<organism evidence="2 3">
    <name type="scientific">Helianthus annuus</name>
    <name type="common">Common sunflower</name>
    <dbReference type="NCBI Taxonomy" id="4232"/>
    <lineage>
        <taxon>Eukaryota</taxon>
        <taxon>Viridiplantae</taxon>
        <taxon>Streptophyta</taxon>
        <taxon>Embryophyta</taxon>
        <taxon>Tracheophyta</taxon>
        <taxon>Spermatophyta</taxon>
        <taxon>Magnoliopsida</taxon>
        <taxon>eudicotyledons</taxon>
        <taxon>Gunneridae</taxon>
        <taxon>Pentapetalae</taxon>
        <taxon>asterids</taxon>
        <taxon>campanulids</taxon>
        <taxon>Asterales</taxon>
        <taxon>Asteraceae</taxon>
        <taxon>Asteroideae</taxon>
        <taxon>Heliantheae alliance</taxon>
        <taxon>Heliantheae</taxon>
        <taxon>Helianthus</taxon>
    </lineage>
</organism>
<dbReference type="Gramene" id="mRNA:HanXRQr2_Chr08g0340031">
    <property type="protein sequence ID" value="CDS:HanXRQr2_Chr08g0340031.1"/>
    <property type="gene ID" value="HanXRQr2_Chr08g0340031"/>
</dbReference>
<evidence type="ECO:0000313" key="3">
    <source>
        <dbReference type="Proteomes" id="UP000215914"/>
    </source>
</evidence>
<sequence length="104" mass="12121">MGQTGKQPMGSSSQPENTQRKRRLFRLADQDEEEEQQQPQVDVGPKPKWDSGPLDDQPEYWQPILFHEQMNKLKDRATVFICEKEVREDAFGLFNVIDLFKVLG</sequence>
<proteinExistence type="predicted"/>
<reference evidence="2" key="1">
    <citation type="journal article" date="2017" name="Nature">
        <title>The sunflower genome provides insights into oil metabolism, flowering and Asterid evolution.</title>
        <authorList>
            <person name="Badouin H."/>
            <person name="Gouzy J."/>
            <person name="Grassa C.J."/>
            <person name="Murat F."/>
            <person name="Staton S.E."/>
            <person name="Cottret L."/>
            <person name="Lelandais-Briere C."/>
            <person name="Owens G.L."/>
            <person name="Carrere S."/>
            <person name="Mayjonade B."/>
            <person name="Legrand L."/>
            <person name="Gill N."/>
            <person name="Kane N.C."/>
            <person name="Bowers J.E."/>
            <person name="Hubner S."/>
            <person name="Bellec A."/>
            <person name="Berard A."/>
            <person name="Berges H."/>
            <person name="Blanchet N."/>
            <person name="Boniface M.C."/>
            <person name="Brunel D."/>
            <person name="Catrice O."/>
            <person name="Chaidir N."/>
            <person name="Claudel C."/>
            <person name="Donnadieu C."/>
            <person name="Faraut T."/>
            <person name="Fievet G."/>
            <person name="Helmstetter N."/>
            <person name="King M."/>
            <person name="Knapp S.J."/>
            <person name="Lai Z."/>
            <person name="Le Paslier M.C."/>
            <person name="Lippi Y."/>
            <person name="Lorenzon L."/>
            <person name="Mandel J.R."/>
            <person name="Marage G."/>
            <person name="Marchand G."/>
            <person name="Marquand E."/>
            <person name="Bret-Mestries E."/>
            <person name="Morien E."/>
            <person name="Nambeesan S."/>
            <person name="Nguyen T."/>
            <person name="Pegot-Espagnet P."/>
            <person name="Pouilly N."/>
            <person name="Raftis F."/>
            <person name="Sallet E."/>
            <person name="Schiex T."/>
            <person name="Thomas J."/>
            <person name="Vandecasteele C."/>
            <person name="Vares D."/>
            <person name="Vear F."/>
            <person name="Vautrin S."/>
            <person name="Crespi M."/>
            <person name="Mangin B."/>
            <person name="Burke J.M."/>
            <person name="Salse J."/>
            <person name="Munos S."/>
            <person name="Vincourt P."/>
            <person name="Rieseberg L.H."/>
            <person name="Langlade N.B."/>
        </authorList>
    </citation>
    <scope>NUCLEOTIDE SEQUENCE</scope>
    <source>
        <tissue evidence="2">Leaves</tissue>
    </source>
</reference>
<reference evidence="2" key="2">
    <citation type="submission" date="2020-06" db="EMBL/GenBank/DDBJ databases">
        <title>Helianthus annuus Genome sequencing and assembly Release 2.</title>
        <authorList>
            <person name="Gouzy J."/>
            <person name="Langlade N."/>
            <person name="Munos S."/>
        </authorList>
    </citation>
    <scope>NUCLEOTIDE SEQUENCE</scope>
    <source>
        <tissue evidence="2">Leaves</tissue>
    </source>
</reference>
<protein>
    <submittedName>
        <fullName evidence="2">Uncharacterized protein</fullName>
    </submittedName>
</protein>
<dbReference type="EMBL" id="MNCJ02000323">
    <property type="protein sequence ID" value="KAF5795469.1"/>
    <property type="molecule type" value="Genomic_DNA"/>
</dbReference>
<feature type="region of interest" description="Disordered" evidence="1">
    <location>
        <begin position="1"/>
        <end position="57"/>
    </location>
</feature>
<comment type="caution">
    <text evidence="2">The sequence shown here is derived from an EMBL/GenBank/DDBJ whole genome shotgun (WGS) entry which is preliminary data.</text>
</comment>
<name>A0A9K3NCQ9_HELAN</name>